<dbReference type="EMBL" id="KN818386">
    <property type="protein sequence ID" value="KIL57037.1"/>
    <property type="molecule type" value="Genomic_DNA"/>
</dbReference>
<evidence type="ECO:0000313" key="1">
    <source>
        <dbReference type="EMBL" id="KIL57037.1"/>
    </source>
</evidence>
<proteinExistence type="predicted"/>
<protein>
    <submittedName>
        <fullName evidence="1">Uncharacterized protein</fullName>
    </submittedName>
</protein>
<sequence>MRGHSWPCVATDGLPWPRMAMHAPLVSMNGHAWTFMLHWWPCMGHEWPRMAWLLAIHLHCLGSTATTGGHPWTLQQRLLDIVTGAHCPRMPHACLPVAHACPLMHYIRKM</sequence>
<organism evidence="1 2">
    <name type="scientific">Amanita muscaria (strain Koide BX008)</name>
    <dbReference type="NCBI Taxonomy" id="946122"/>
    <lineage>
        <taxon>Eukaryota</taxon>
        <taxon>Fungi</taxon>
        <taxon>Dikarya</taxon>
        <taxon>Basidiomycota</taxon>
        <taxon>Agaricomycotina</taxon>
        <taxon>Agaricomycetes</taxon>
        <taxon>Agaricomycetidae</taxon>
        <taxon>Agaricales</taxon>
        <taxon>Pluteineae</taxon>
        <taxon>Amanitaceae</taxon>
        <taxon>Amanita</taxon>
    </lineage>
</organism>
<dbReference type="HOGENOM" id="CLU_2170410_0_0_1"/>
<dbReference type="InParanoid" id="A0A0C2W7D9"/>
<reference evidence="1 2" key="1">
    <citation type="submission" date="2014-04" db="EMBL/GenBank/DDBJ databases">
        <title>Evolutionary Origins and Diversification of the Mycorrhizal Mutualists.</title>
        <authorList>
            <consortium name="DOE Joint Genome Institute"/>
            <consortium name="Mycorrhizal Genomics Consortium"/>
            <person name="Kohler A."/>
            <person name="Kuo A."/>
            <person name="Nagy L.G."/>
            <person name="Floudas D."/>
            <person name="Copeland A."/>
            <person name="Barry K.W."/>
            <person name="Cichocki N."/>
            <person name="Veneault-Fourrey C."/>
            <person name="LaButti K."/>
            <person name="Lindquist E.A."/>
            <person name="Lipzen A."/>
            <person name="Lundell T."/>
            <person name="Morin E."/>
            <person name="Murat C."/>
            <person name="Riley R."/>
            <person name="Ohm R."/>
            <person name="Sun H."/>
            <person name="Tunlid A."/>
            <person name="Henrissat B."/>
            <person name="Grigoriev I.V."/>
            <person name="Hibbett D.S."/>
            <person name="Martin F."/>
        </authorList>
    </citation>
    <scope>NUCLEOTIDE SEQUENCE [LARGE SCALE GENOMIC DNA]</scope>
    <source>
        <strain evidence="1 2">Koide BX008</strain>
    </source>
</reference>
<evidence type="ECO:0000313" key="2">
    <source>
        <dbReference type="Proteomes" id="UP000054549"/>
    </source>
</evidence>
<gene>
    <name evidence="1" type="ORF">M378DRAFT_422452</name>
</gene>
<accession>A0A0C2W7D9</accession>
<dbReference type="Proteomes" id="UP000054549">
    <property type="component" value="Unassembled WGS sequence"/>
</dbReference>
<keyword evidence="2" id="KW-1185">Reference proteome</keyword>
<name>A0A0C2W7D9_AMAMK</name>
<dbReference type="AlphaFoldDB" id="A0A0C2W7D9"/>